<gene>
    <name evidence="1" type="ORF">X808_17700</name>
</gene>
<dbReference type="eggNOG" id="COG0590">
    <property type="taxonomic scope" value="Bacteria"/>
</dbReference>
<reference evidence="1 2" key="1">
    <citation type="submission" date="2013-12" db="EMBL/GenBank/DDBJ databases">
        <title>Annotation of the Mannheimia varigena USDA-ARS-USMARC-1296 complete genome.</title>
        <authorList>
            <person name="Harhay G.P."/>
            <person name="Clawson M.L."/>
            <person name="Murray R.W."/>
            <person name="Lubbers B.V."/>
            <person name="Heaton M.P."/>
            <person name="Chitko-Mckown C.G."/>
            <person name="Harhay D.M."/>
            <person name="Smith T.P.L."/>
        </authorList>
    </citation>
    <scope>NUCLEOTIDE SEQUENCE [LARGE SCALE GENOMIC DNA]</scope>
    <source>
        <strain evidence="1 2">USDA-ARS-USMARC-1296</strain>
    </source>
</reference>
<evidence type="ECO:0000313" key="2">
    <source>
        <dbReference type="Proteomes" id="UP000066995"/>
    </source>
</evidence>
<name>W0QEI7_9PAST</name>
<dbReference type="Proteomes" id="UP000066995">
    <property type="component" value="Chromosome"/>
</dbReference>
<evidence type="ECO:0000313" key="1">
    <source>
        <dbReference type="EMBL" id="AHG76290.1"/>
    </source>
</evidence>
<proteinExistence type="predicted"/>
<dbReference type="HOGENOM" id="CLU_146218_1_0_6"/>
<dbReference type="InterPro" id="IPR058595">
    <property type="entry name" value="Avidin-like"/>
</dbReference>
<dbReference type="PATRIC" id="fig|1433287.3.peg.1766"/>
<keyword evidence="2" id="KW-1185">Reference proteome</keyword>
<dbReference type="Pfam" id="PF26421">
    <property type="entry name" value="Avidin_like"/>
    <property type="match status" value="1"/>
</dbReference>
<dbReference type="AlphaFoldDB" id="W0QEI7"/>
<protein>
    <recommendedName>
        <fullName evidence="3">N-acetylglutamate synthase</fullName>
    </recommendedName>
</protein>
<dbReference type="STRING" id="1433287.X808_17700"/>
<dbReference type="EMBL" id="CP006943">
    <property type="protein sequence ID" value="AHG76290.1"/>
    <property type="molecule type" value="Genomic_DNA"/>
</dbReference>
<organism evidence="1 2">
    <name type="scientific">Mannheimia varigena USDA-ARS-USMARC-1296</name>
    <dbReference type="NCBI Taxonomy" id="1433287"/>
    <lineage>
        <taxon>Bacteria</taxon>
        <taxon>Pseudomonadati</taxon>
        <taxon>Pseudomonadota</taxon>
        <taxon>Gammaproteobacteria</taxon>
        <taxon>Pasteurellales</taxon>
        <taxon>Pasteurellaceae</taxon>
        <taxon>Mannheimia</taxon>
    </lineage>
</organism>
<evidence type="ECO:0008006" key="3">
    <source>
        <dbReference type="Google" id="ProtNLM"/>
    </source>
</evidence>
<dbReference type="KEGG" id="mvi:X808_17700"/>
<accession>W0QEI7</accession>
<sequence length="113" mass="13262">MMFNLNNKIFTAVQNSENGEVSSQTRFHYFQQDKMIWAEYQGGEILKGFLIGKWISDCQIEFTYQHLNQQLENRFGRCVTTFSLENEKLVGGESWQWLDTLEVGQSQIIEVIE</sequence>